<dbReference type="InterPro" id="IPR038221">
    <property type="entry name" value="YidC_periplasmic_sf"/>
</dbReference>
<dbReference type="InterPro" id="IPR028053">
    <property type="entry name" value="Membr_insert_YidC_N"/>
</dbReference>
<dbReference type="InterPro" id="IPR047196">
    <property type="entry name" value="YidC_ALB_C"/>
</dbReference>
<evidence type="ECO:0000256" key="5">
    <source>
        <dbReference type="ARBA" id="ARBA00022475"/>
    </source>
</evidence>
<sequence>MDNLRLILFFALAFILMMLWQAWYKDYGAKPQTTVTTETSTGQADTTSSVPSAVPASPAIGNNGTPSSVPEISSTAAVPMSTTDTSRPAVPTITVKTDLYTMEIGTVGGNVLKVFLNDYPASLGDKENSFQLMKPEVPELFVAQSGLIAGEGSTAPSHETPYQAGSNSYELADGADQLSVDLHWTSPEGVTVTKRYTYQRGSYLVTVQHILQNGSGKPWVGREYRQLMRTPPENNSAASKLLYTYTGGAIYSEENKYEKISFEDMEESKLSRDVKGGWIAMLQHYFLGAWIPPEDQTDTFYTNVLPGKRYVLGAYTPAVTVEQGANHTFSSGFVASPKLQDELKAISKGLDLSVDYGWLTVIAQPIFWLLKQIQGVVVNWGLSIILLTLLIKALFYKLSEASYKSMANMRRMTPRIQALKDRFGEDKTRLNAAMMELYKKEKINPLGGCLPILVQIPVFISLYWVLLESVELRQAPFIFWIQDLSIKDPYFVLPLIMGVSMFIQQKLNPAPPDPMQAKIMMALPVVFTVFFAFFPAGLVLYWVTNNVLSIAQQWYITRQIENAAAKA</sequence>
<evidence type="ECO:0000256" key="2">
    <source>
        <dbReference type="ARBA" id="ARBA00010527"/>
    </source>
</evidence>
<dbReference type="GO" id="GO:0015031">
    <property type="term" value="P:protein transport"/>
    <property type="evidence" value="ECO:0007669"/>
    <property type="project" value="UniProtKB-KW"/>
</dbReference>
<evidence type="ECO:0000256" key="9">
    <source>
        <dbReference type="ARBA" id="ARBA00023136"/>
    </source>
</evidence>
<dbReference type="Proteomes" id="UP000235015">
    <property type="component" value="Unassembled WGS sequence"/>
</dbReference>
<organism evidence="17 18">
    <name type="scientific">Sedimenticola selenatireducens</name>
    <dbReference type="NCBI Taxonomy" id="191960"/>
    <lineage>
        <taxon>Bacteria</taxon>
        <taxon>Pseudomonadati</taxon>
        <taxon>Pseudomonadota</taxon>
        <taxon>Gammaproteobacteria</taxon>
        <taxon>Chromatiales</taxon>
        <taxon>Sedimenticolaceae</taxon>
        <taxon>Sedimenticola</taxon>
    </lineage>
</organism>
<reference evidence="17 18" key="1">
    <citation type="submission" date="2017-11" db="EMBL/GenBank/DDBJ databases">
        <title>Genome-resolved metagenomics identifies genetic mobility, metabolic interactions, and unexpected diversity in perchlorate-reducing communities.</title>
        <authorList>
            <person name="Barnum T.P."/>
            <person name="Figueroa I.A."/>
            <person name="Carlstrom C.I."/>
            <person name="Lucas L.N."/>
            <person name="Engelbrektson A.L."/>
            <person name="Coates J.D."/>
        </authorList>
    </citation>
    <scope>NUCLEOTIDE SEQUENCE [LARGE SCALE GENOMIC DNA]</scope>
    <source>
        <strain evidence="17">BM301</strain>
    </source>
</reference>
<keyword evidence="7 13" id="KW-0653">Protein transport</keyword>
<dbReference type="InterPro" id="IPR019998">
    <property type="entry name" value="Membr_insert_YidC"/>
</dbReference>
<dbReference type="GO" id="GO:0005886">
    <property type="term" value="C:plasma membrane"/>
    <property type="evidence" value="ECO:0007669"/>
    <property type="project" value="UniProtKB-SubCell"/>
</dbReference>
<dbReference type="NCBIfam" id="TIGR03592">
    <property type="entry name" value="yidC_oxa1_cterm"/>
    <property type="match status" value="1"/>
</dbReference>
<dbReference type="PRINTS" id="PR01900">
    <property type="entry name" value="YIDCPROTEIN"/>
</dbReference>
<feature type="transmembrane region" description="Helical" evidence="13">
    <location>
        <begin position="443"/>
        <end position="466"/>
    </location>
</feature>
<comment type="function">
    <text evidence="13">Required for the insertion and/or proper folding and/or complex formation of integral membrane proteins into the membrane. Involved in integration of membrane proteins that insert both dependently and independently of the Sec translocase complex, as well as at least some lipoproteins. Aids folding of multispanning membrane proteins.</text>
</comment>
<evidence type="ECO:0000256" key="12">
    <source>
        <dbReference type="ARBA" id="ARBA00033342"/>
    </source>
</evidence>
<dbReference type="PANTHER" id="PTHR12428:SF65">
    <property type="entry name" value="CYTOCHROME C OXIDASE ASSEMBLY PROTEIN COX18, MITOCHONDRIAL"/>
    <property type="match status" value="1"/>
</dbReference>
<evidence type="ECO:0000256" key="4">
    <source>
        <dbReference type="ARBA" id="ARBA00022448"/>
    </source>
</evidence>
<dbReference type="GO" id="GO:0032977">
    <property type="term" value="F:membrane insertase activity"/>
    <property type="evidence" value="ECO:0007669"/>
    <property type="project" value="InterPro"/>
</dbReference>
<comment type="caution">
    <text evidence="17">The sequence shown here is derived from an EMBL/GenBank/DDBJ whole genome shotgun (WGS) entry which is preliminary data.</text>
</comment>
<evidence type="ECO:0000256" key="10">
    <source>
        <dbReference type="ARBA" id="ARBA00023186"/>
    </source>
</evidence>
<evidence type="ECO:0000259" key="15">
    <source>
        <dbReference type="Pfam" id="PF02096"/>
    </source>
</evidence>
<feature type="transmembrane region" description="Helical" evidence="13">
    <location>
        <begin position="6"/>
        <end position="24"/>
    </location>
</feature>
<dbReference type="CDD" id="cd20070">
    <property type="entry name" value="5TM_YidC_Alb3"/>
    <property type="match status" value="1"/>
</dbReference>
<keyword evidence="10 13" id="KW-0143">Chaperone</keyword>
<dbReference type="PANTHER" id="PTHR12428">
    <property type="entry name" value="OXA1"/>
    <property type="match status" value="1"/>
</dbReference>
<accession>A0A2N6CU84</accession>
<dbReference type="EMBL" id="PKUN01000023">
    <property type="protein sequence ID" value="PLX60741.1"/>
    <property type="molecule type" value="Genomic_DNA"/>
</dbReference>
<feature type="transmembrane region" description="Helical" evidence="13">
    <location>
        <begin position="519"/>
        <end position="543"/>
    </location>
</feature>
<comment type="subcellular location">
    <subcellularLocation>
        <location evidence="1">Cell inner membrane</location>
        <topology evidence="1">Multi-pass membrane protein</topology>
    </subcellularLocation>
    <subcellularLocation>
        <location evidence="13">Cell membrane</location>
        <topology evidence="13">Multi-pass membrane protein</topology>
    </subcellularLocation>
</comment>
<proteinExistence type="inferred from homology"/>
<evidence type="ECO:0000256" key="14">
    <source>
        <dbReference type="SAM" id="MobiDB-lite"/>
    </source>
</evidence>
<evidence type="ECO:0000256" key="13">
    <source>
        <dbReference type="HAMAP-Rule" id="MF_01810"/>
    </source>
</evidence>
<dbReference type="NCBIfam" id="NF002352">
    <property type="entry name" value="PRK01318.1-3"/>
    <property type="match status" value="1"/>
</dbReference>
<keyword evidence="6 13" id="KW-0812">Transmembrane</keyword>
<dbReference type="GO" id="GO:0051205">
    <property type="term" value="P:protein insertion into membrane"/>
    <property type="evidence" value="ECO:0007669"/>
    <property type="project" value="TreeGrafter"/>
</dbReference>
<dbReference type="Pfam" id="PF02096">
    <property type="entry name" value="60KD_IMP"/>
    <property type="match status" value="1"/>
</dbReference>
<dbReference type="Pfam" id="PF14849">
    <property type="entry name" value="YidC_periplas"/>
    <property type="match status" value="1"/>
</dbReference>
<evidence type="ECO:0000256" key="8">
    <source>
        <dbReference type="ARBA" id="ARBA00022989"/>
    </source>
</evidence>
<evidence type="ECO:0000256" key="11">
    <source>
        <dbReference type="ARBA" id="ARBA00033245"/>
    </source>
</evidence>
<dbReference type="AlphaFoldDB" id="A0A2N6CU84"/>
<keyword evidence="8 13" id="KW-1133">Transmembrane helix</keyword>
<feature type="region of interest" description="Disordered" evidence="14">
    <location>
        <begin position="36"/>
        <end position="72"/>
    </location>
</feature>
<keyword evidence="9 13" id="KW-0472">Membrane</keyword>
<dbReference type="InterPro" id="IPR001708">
    <property type="entry name" value="YidC/ALB3/OXA1/COX18"/>
</dbReference>
<dbReference type="RefSeq" id="WP_273440378.1">
    <property type="nucleotide sequence ID" value="NZ_PKUN01000023.1"/>
</dbReference>
<dbReference type="Gene3D" id="2.70.98.90">
    <property type="match status" value="1"/>
</dbReference>
<dbReference type="NCBIfam" id="NF002353">
    <property type="entry name" value="PRK01318.1-4"/>
    <property type="match status" value="1"/>
</dbReference>
<feature type="domain" description="Membrane insertase YidC N-terminal" evidence="16">
    <location>
        <begin position="93"/>
        <end position="369"/>
    </location>
</feature>
<protein>
    <recommendedName>
        <fullName evidence="3 13">Membrane protein insertase YidC</fullName>
    </recommendedName>
    <alternativeName>
        <fullName evidence="12 13">Foldase YidC</fullName>
    </alternativeName>
    <alternativeName>
        <fullName evidence="11 13">Membrane integrase YidC</fullName>
    </alternativeName>
    <alternativeName>
        <fullName evidence="13">Membrane protein YidC</fullName>
    </alternativeName>
</protein>
<evidence type="ECO:0000256" key="3">
    <source>
        <dbReference type="ARBA" id="ARBA00015325"/>
    </source>
</evidence>
<evidence type="ECO:0000256" key="6">
    <source>
        <dbReference type="ARBA" id="ARBA00022692"/>
    </source>
</evidence>
<dbReference type="CDD" id="cd19961">
    <property type="entry name" value="EcYidC-like_peri"/>
    <property type="match status" value="1"/>
</dbReference>
<comment type="subunit">
    <text evidence="13">Interacts with the Sec translocase complex via SecD. Specifically interacts with transmembrane segments of nascent integral membrane proteins during membrane integration.</text>
</comment>
<dbReference type="PRINTS" id="PR00701">
    <property type="entry name" value="60KDINNERMP"/>
</dbReference>
<dbReference type="HAMAP" id="MF_01810">
    <property type="entry name" value="YidC_type1"/>
    <property type="match status" value="1"/>
</dbReference>
<feature type="compositionally biased region" description="Polar residues" evidence="14">
    <location>
        <begin position="60"/>
        <end position="72"/>
    </location>
</feature>
<gene>
    <name evidence="13" type="primary">yidC</name>
    <name evidence="17" type="ORF">C0630_15015</name>
</gene>
<evidence type="ECO:0000313" key="18">
    <source>
        <dbReference type="Proteomes" id="UP000235015"/>
    </source>
</evidence>
<keyword evidence="4 13" id="KW-0813">Transport</keyword>
<evidence type="ECO:0000259" key="16">
    <source>
        <dbReference type="Pfam" id="PF14849"/>
    </source>
</evidence>
<dbReference type="STRING" id="1111735.GCA_000428045_02012"/>
<feature type="domain" description="Membrane insertase YidC/Oxa/ALB C-terminal" evidence="15">
    <location>
        <begin position="380"/>
        <end position="558"/>
    </location>
</feature>
<name>A0A2N6CU84_9GAMM</name>
<dbReference type="NCBIfam" id="TIGR03593">
    <property type="entry name" value="yidC_nterm"/>
    <property type="match status" value="1"/>
</dbReference>
<comment type="similarity">
    <text evidence="2 13">Belongs to the OXA1/ALB3/YidC family. Type 1 subfamily.</text>
</comment>
<keyword evidence="5 13" id="KW-1003">Cell membrane</keyword>
<evidence type="ECO:0000256" key="7">
    <source>
        <dbReference type="ARBA" id="ARBA00022927"/>
    </source>
</evidence>
<evidence type="ECO:0000313" key="17">
    <source>
        <dbReference type="EMBL" id="PLX60741.1"/>
    </source>
</evidence>
<dbReference type="InterPro" id="IPR028055">
    <property type="entry name" value="YidC/Oxa/ALB_C"/>
</dbReference>
<feature type="transmembrane region" description="Helical" evidence="13">
    <location>
        <begin position="376"/>
        <end position="396"/>
    </location>
</feature>
<feature type="compositionally biased region" description="Low complexity" evidence="14">
    <location>
        <begin position="48"/>
        <end position="59"/>
    </location>
</feature>
<evidence type="ECO:0000256" key="1">
    <source>
        <dbReference type="ARBA" id="ARBA00004429"/>
    </source>
</evidence>